<keyword evidence="3 5" id="KW-1133">Transmembrane helix</keyword>
<evidence type="ECO:0000256" key="4">
    <source>
        <dbReference type="ARBA" id="ARBA00023136"/>
    </source>
</evidence>
<dbReference type="EMBL" id="CP001712">
    <property type="protein sequence ID" value="EAR17041.1"/>
    <property type="molecule type" value="Genomic_DNA"/>
</dbReference>
<evidence type="ECO:0000256" key="3">
    <source>
        <dbReference type="ARBA" id="ARBA00022989"/>
    </source>
</evidence>
<dbReference type="OrthoDB" id="965828at2"/>
<evidence type="ECO:0000259" key="6">
    <source>
        <dbReference type="Pfam" id="PF02656"/>
    </source>
</evidence>
<comment type="subcellular location">
    <subcellularLocation>
        <location evidence="1">Endomembrane system</location>
        <topology evidence="1">Multi-pass membrane protein</topology>
    </subcellularLocation>
</comment>
<keyword evidence="4 5" id="KW-0472">Membrane</keyword>
<evidence type="ECO:0000313" key="7">
    <source>
        <dbReference type="EMBL" id="EAR17041.1"/>
    </source>
</evidence>
<gene>
    <name evidence="7" type="ordered locus">RB2501_09065</name>
</gene>
<dbReference type="Proteomes" id="UP000009049">
    <property type="component" value="Chromosome"/>
</dbReference>
<accession>A4CJD3</accession>
<sequence length="91" mass="10550">MAKKKRLDLSRSDDLAVERTRLANERTFLAYFRTFIVFLSSGVAILKLTVLEEIAELGYFLLSLSPILLAIGIARFLYVKKQIKKYYMVRT</sequence>
<protein>
    <recommendedName>
        <fullName evidence="6">DUF202 domain-containing protein</fullName>
    </recommendedName>
</protein>
<evidence type="ECO:0000313" key="8">
    <source>
        <dbReference type="Proteomes" id="UP000009049"/>
    </source>
</evidence>
<dbReference type="HOGENOM" id="CLU_157066_1_0_10"/>
<reference evidence="7 8" key="1">
    <citation type="journal article" date="2009" name="J. Bacteriol.">
        <title>Complete genome sequence of Robiginitalea biformata HTCC2501.</title>
        <authorList>
            <person name="Oh H.M."/>
            <person name="Giovannoni S.J."/>
            <person name="Lee K."/>
            <person name="Ferriera S."/>
            <person name="Johnson J."/>
            <person name="Cho J.C."/>
        </authorList>
    </citation>
    <scope>NUCLEOTIDE SEQUENCE [LARGE SCALE GENOMIC DNA]</scope>
    <source>
        <strain evidence="8">ATCC BAA-864 / HTCC2501 / KCTC 12146</strain>
    </source>
</reference>
<proteinExistence type="predicted"/>
<dbReference type="KEGG" id="rbi:RB2501_09065"/>
<evidence type="ECO:0000256" key="1">
    <source>
        <dbReference type="ARBA" id="ARBA00004127"/>
    </source>
</evidence>
<dbReference type="GO" id="GO:0012505">
    <property type="term" value="C:endomembrane system"/>
    <property type="evidence" value="ECO:0007669"/>
    <property type="project" value="UniProtKB-SubCell"/>
</dbReference>
<feature type="transmembrane region" description="Helical" evidence="5">
    <location>
        <begin position="28"/>
        <end position="51"/>
    </location>
</feature>
<dbReference type="Pfam" id="PF02656">
    <property type="entry name" value="DUF202"/>
    <property type="match status" value="1"/>
</dbReference>
<keyword evidence="8" id="KW-1185">Reference proteome</keyword>
<evidence type="ECO:0000256" key="5">
    <source>
        <dbReference type="SAM" id="Phobius"/>
    </source>
</evidence>
<evidence type="ECO:0000256" key="2">
    <source>
        <dbReference type="ARBA" id="ARBA00022692"/>
    </source>
</evidence>
<dbReference type="InterPro" id="IPR003807">
    <property type="entry name" value="DUF202"/>
</dbReference>
<feature type="domain" description="DUF202" evidence="6">
    <location>
        <begin position="19"/>
        <end position="81"/>
    </location>
</feature>
<keyword evidence="2 5" id="KW-0812">Transmembrane</keyword>
<dbReference type="STRING" id="313596.RB2501_09065"/>
<dbReference type="RefSeq" id="WP_015753797.1">
    <property type="nucleotide sequence ID" value="NC_013222.1"/>
</dbReference>
<feature type="transmembrane region" description="Helical" evidence="5">
    <location>
        <begin position="57"/>
        <end position="78"/>
    </location>
</feature>
<organism evidence="7 8">
    <name type="scientific">Robiginitalea biformata (strain ATCC BAA-864 / DSM 15991 / KCTC 12146 / HTCC2501)</name>
    <dbReference type="NCBI Taxonomy" id="313596"/>
    <lineage>
        <taxon>Bacteria</taxon>
        <taxon>Pseudomonadati</taxon>
        <taxon>Bacteroidota</taxon>
        <taxon>Flavobacteriia</taxon>
        <taxon>Flavobacteriales</taxon>
        <taxon>Flavobacteriaceae</taxon>
        <taxon>Robiginitalea</taxon>
    </lineage>
</organism>
<dbReference type="AlphaFoldDB" id="A4CJD3"/>
<dbReference type="eggNOG" id="COG2149">
    <property type="taxonomic scope" value="Bacteria"/>
</dbReference>
<name>A4CJD3_ROBBH</name>